<dbReference type="Gene3D" id="3.40.395.10">
    <property type="entry name" value="Adenoviral Proteinase, Chain A"/>
    <property type="match status" value="1"/>
</dbReference>
<keyword evidence="9" id="KW-1185">Reference proteome</keyword>
<feature type="compositionally biased region" description="Basic and acidic residues" evidence="6">
    <location>
        <begin position="82"/>
        <end position="92"/>
    </location>
</feature>
<keyword evidence="2" id="KW-0597">Phosphoprotein</keyword>
<dbReference type="InterPro" id="IPR051947">
    <property type="entry name" value="Sentrin-specific_protease"/>
</dbReference>
<dbReference type="GO" id="GO:0016926">
    <property type="term" value="P:protein desumoylation"/>
    <property type="evidence" value="ECO:0007669"/>
    <property type="project" value="TreeGrafter"/>
</dbReference>
<evidence type="ECO:0000259" key="7">
    <source>
        <dbReference type="PROSITE" id="PS50600"/>
    </source>
</evidence>
<feature type="region of interest" description="Disordered" evidence="6">
    <location>
        <begin position="177"/>
        <end position="201"/>
    </location>
</feature>
<dbReference type="EMBL" id="CP051143">
    <property type="protein sequence ID" value="QIX01781.1"/>
    <property type="molecule type" value="Genomic_DNA"/>
</dbReference>
<comment type="similarity">
    <text evidence="1">Belongs to the peptidase C48 family.</text>
</comment>
<evidence type="ECO:0000256" key="4">
    <source>
        <dbReference type="ARBA" id="ARBA00022786"/>
    </source>
</evidence>
<evidence type="ECO:0000313" key="9">
    <source>
        <dbReference type="Proteomes" id="UP000503462"/>
    </source>
</evidence>
<feature type="compositionally biased region" description="Polar residues" evidence="6">
    <location>
        <begin position="455"/>
        <end position="502"/>
    </location>
</feature>
<feature type="compositionally biased region" description="Basic and acidic residues" evidence="6">
    <location>
        <begin position="46"/>
        <end position="56"/>
    </location>
</feature>
<feature type="domain" description="Ubiquitin-like protease family profile" evidence="7">
    <location>
        <begin position="599"/>
        <end position="842"/>
    </location>
</feature>
<keyword evidence="4" id="KW-0833">Ubl conjugation pathway</keyword>
<dbReference type="GO" id="GO:0006508">
    <property type="term" value="P:proteolysis"/>
    <property type="evidence" value="ECO:0007669"/>
    <property type="project" value="UniProtKB-KW"/>
</dbReference>
<evidence type="ECO:0000256" key="2">
    <source>
        <dbReference type="ARBA" id="ARBA00022553"/>
    </source>
</evidence>
<evidence type="ECO:0000256" key="5">
    <source>
        <dbReference type="ARBA" id="ARBA00022801"/>
    </source>
</evidence>
<feature type="compositionally biased region" description="Polar residues" evidence="6">
    <location>
        <begin position="395"/>
        <end position="404"/>
    </location>
</feature>
<dbReference type="InterPro" id="IPR038765">
    <property type="entry name" value="Papain-like_cys_pep_sf"/>
</dbReference>
<gene>
    <name evidence="8" type="ORF">AMS68_007298</name>
</gene>
<name>A0A6H0Y4D7_9PEZI</name>
<accession>A0A6H0Y4D7</accession>
<feature type="region of interest" description="Disordered" evidence="6">
    <location>
        <begin position="14"/>
        <end position="162"/>
    </location>
</feature>
<sequence>MSFTRFFAPFAHKSTLSGPADVRDQKGRRVADDIQSVEDENTTARIDLDGDDRHSTPDIIQIDSPAKHRTNAPFAQRSAVDTPRRADAHESRLTQSKTRPAGLVKPGASNFRPTYTLNRAKPGVVPGTKRAYPQDRAESAIEVHNRSQSTNASHQKTMSSRISDSFERLTTSAFSQVQSTVVNRPNAQKRRRSSRAEGKDLPQIALADGLVDITEETIAAKRRKKNNHDETCKQKLDNVKKARYLEHESEDELAGETTIRSRVLGSSRKSEQLRIPLKAFVGAGLKTRGGNIELIWNHEEREFELCAANRQQRVAGKQQLVSLGPEDVASWLGIKAQKLLHIATTDPDLSQVFMQFKDSEGLQTCCSRLELKSTQQEDYPQESVQAAFENLWAQQGRGSRSGPQAQRDVGVDDDHPQQSRHFTLQQSERTSVRNGQEITRRERHRDRMQTESRNRGPQTPPDAQTSPRSNTLNGQSLRSIKQAAQRTLEATQSQSGRFSKQPKTLPFQEESSDENKDTNVIPAQTTSMSRGKVSNRDGQDSIPHSKAATEDTPRRSQRNPRSTAQRKLTPPPVLRWTHVNRPAPWSQAVVYPSEGVRRVTVEFQDLERLDEGEFLNDTLISFGLRRVEETMPEALRKHTHWFNSYFYSTLCSGQGLKGFNYDAVKRWTKNVDLLSTDYIVVPINHDLHWFAAIILNLPTLDPDTRSSSPMLLDDVQSTRQKLDDLSLHEDEPSMIEVPDSQETLPTAAAQPSRKTASKSRKLSRLPPKANPTAPTILTLDSFSTPHGNEISVLKQYVCAELQDKREISIDREDIKGVNSKGLPQQDNFCDCGLYVIAYLERFARNPRGFVDKLLSRSLDWTTDFEDFHPSKKRAELRDDLLALYAQQEQQRAEKKLARSAAKRAKASPGKHSASSNELEAEPARPYVS</sequence>
<reference evidence="8 9" key="1">
    <citation type="journal article" date="2016" name="Sci. Rep.">
        <title>Peltaster fructicola genome reveals evolution from an invasive phytopathogen to an ectophytic parasite.</title>
        <authorList>
            <person name="Xu C."/>
            <person name="Chen H."/>
            <person name="Gleason M.L."/>
            <person name="Xu J.R."/>
            <person name="Liu H."/>
            <person name="Zhang R."/>
            <person name="Sun G."/>
        </authorList>
    </citation>
    <scope>NUCLEOTIDE SEQUENCE [LARGE SCALE GENOMIC DNA]</scope>
    <source>
        <strain evidence="8 9">LNHT1506</strain>
    </source>
</reference>
<proteinExistence type="inferred from homology"/>
<dbReference type="InterPro" id="IPR003653">
    <property type="entry name" value="Peptidase_C48_C"/>
</dbReference>
<feature type="region of interest" description="Disordered" evidence="6">
    <location>
        <begin position="395"/>
        <end position="575"/>
    </location>
</feature>
<dbReference type="GO" id="GO:0070139">
    <property type="term" value="F:SUMO-specific endopeptidase activity"/>
    <property type="evidence" value="ECO:0007669"/>
    <property type="project" value="TreeGrafter"/>
</dbReference>
<dbReference type="GO" id="GO:0005737">
    <property type="term" value="C:cytoplasm"/>
    <property type="evidence" value="ECO:0007669"/>
    <property type="project" value="TreeGrafter"/>
</dbReference>
<dbReference type="Proteomes" id="UP000503462">
    <property type="component" value="Chromosome 5"/>
</dbReference>
<evidence type="ECO:0000256" key="6">
    <source>
        <dbReference type="SAM" id="MobiDB-lite"/>
    </source>
</evidence>
<keyword evidence="3" id="KW-0645">Protease</keyword>
<keyword evidence="5" id="KW-0378">Hydrolase</keyword>
<protein>
    <recommendedName>
        <fullName evidence="7">Ubiquitin-like protease family profile domain-containing protein</fullName>
    </recommendedName>
</protein>
<dbReference type="PANTHER" id="PTHR46896:SF3">
    <property type="entry name" value="FI06413P-RELATED"/>
    <property type="match status" value="1"/>
</dbReference>
<evidence type="ECO:0000313" key="8">
    <source>
        <dbReference type="EMBL" id="QIX01781.1"/>
    </source>
</evidence>
<feature type="compositionally biased region" description="Polar residues" evidence="6">
    <location>
        <begin position="177"/>
        <end position="186"/>
    </location>
</feature>
<feature type="compositionally biased region" description="Polar residues" evidence="6">
    <location>
        <begin position="419"/>
        <end position="437"/>
    </location>
</feature>
<feature type="compositionally biased region" description="Basic and acidic residues" evidence="6">
    <location>
        <begin position="21"/>
        <end position="32"/>
    </location>
</feature>
<feature type="compositionally biased region" description="Polar residues" evidence="6">
    <location>
        <begin position="146"/>
        <end position="162"/>
    </location>
</feature>
<feature type="compositionally biased region" description="Basic and acidic residues" evidence="6">
    <location>
        <begin position="132"/>
        <end position="145"/>
    </location>
</feature>
<feature type="compositionally biased region" description="Basic and acidic residues" evidence="6">
    <location>
        <begin position="445"/>
        <end position="454"/>
    </location>
</feature>
<feature type="region of interest" description="Disordered" evidence="6">
    <location>
        <begin position="892"/>
        <end position="928"/>
    </location>
</feature>
<dbReference type="AlphaFoldDB" id="A0A6H0Y4D7"/>
<organism evidence="8 9">
    <name type="scientific">Peltaster fructicola</name>
    <dbReference type="NCBI Taxonomy" id="286661"/>
    <lineage>
        <taxon>Eukaryota</taxon>
        <taxon>Fungi</taxon>
        <taxon>Dikarya</taxon>
        <taxon>Ascomycota</taxon>
        <taxon>Pezizomycotina</taxon>
        <taxon>Dothideomycetes</taxon>
        <taxon>Dothideomycetes incertae sedis</taxon>
        <taxon>Peltaster</taxon>
    </lineage>
</organism>
<dbReference type="SUPFAM" id="SSF54001">
    <property type="entry name" value="Cysteine proteinases"/>
    <property type="match status" value="1"/>
</dbReference>
<dbReference type="PANTHER" id="PTHR46896">
    <property type="entry name" value="SENTRIN-SPECIFIC PROTEASE"/>
    <property type="match status" value="1"/>
</dbReference>
<dbReference type="GO" id="GO:0005634">
    <property type="term" value="C:nucleus"/>
    <property type="evidence" value="ECO:0007669"/>
    <property type="project" value="TreeGrafter"/>
</dbReference>
<dbReference type="PROSITE" id="PS50600">
    <property type="entry name" value="ULP_PROTEASE"/>
    <property type="match status" value="1"/>
</dbReference>
<dbReference type="Pfam" id="PF02902">
    <property type="entry name" value="Peptidase_C48"/>
    <property type="match status" value="1"/>
</dbReference>
<evidence type="ECO:0000256" key="1">
    <source>
        <dbReference type="ARBA" id="ARBA00005234"/>
    </source>
</evidence>
<evidence type="ECO:0000256" key="3">
    <source>
        <dbReference type="ARBA" id="ARBA00022670"/>
    </source>
</evidence>
<dbReference type="OrthoDB" id="442460at2759"/>
<feature type="region of interest" description="Disordered" evidence="6">
    <location>
        <begin position="734"/>
        <end position="776"/>
    </location>
</feature>